<dbReference type="GeneID" id="68105971"/>
<name>A0AA88KNF4_NAELO</name>
<evidence type="ECO:0000313" key="4">
    <source>
        <dbReference type="Proteomes" id="UP000816034"/>
    </source>
</evidence>
<dbReference type="InterPro" id="IPR032350">
    <property type="entry name" value="Nbr1_FW"/>
</dbReference>
<accession>A0AA88KNF4</accession>
<dbReference type="PANTHER" id="PTHR20930:SF0">
    <property type="entry name" value="PROTEIN ILRUN"/>
    <property type="match status" value="1"/>
</dbReference>
<gene>
    <name evidence="3" type="ORF">C9374_013518</name>
</gene>
<evidence type="ECO:0000259" key="2">
    <source>
        <dbReference type="Pfam" id="PF16158"/>
    </source>
</evidence>
<comment type="caution">
    <text evidence="3">The sequence shown here is derived from an EMBL/GenBank/DDBJ whole genome shotgun (WGS) entry which is preliminary data.</text>
</comment>
<dbReference type="Proteomes" id="UP000816034">
    <property type="component" value="Unassembled WGS sequence"/>
</dbReference>
<feature type="region of interest" description="Disordered" evidence="1">
    <location>
        <begin position="229"/>
        <end position="253"/>
    </location>
</feature>
<dbReference type="EMBL" id="PYSW02000006">
    <property type="protein sequence ID" value="KAG2392033.1"/>
    <property type="molecule type" value="Genomic_DNA"/>
</dbReference>
<protein>
    <recommendedName>
        <fullName evidence="2">Nbr1 FW domain-containing protein</fullName>
    </recommendedName>
</protein>
<dbReference type="CDD" id="cd14947">
    <property type="entry name" value="NBR1_like"/>
    <property type="match status" value="1"/>
</dbReference>
<dbReference type="PANTHER" id="PTHR20930">
    <property type="entry name" value="OVARIAN CARCINOMA ANTIGEN CA125-RELATED"/>
    <property type="match status" value="1"/>
</dbReference>
<feature type="domain" description="Nbr1 FW" evidence="2">
    <location>
        <begin position="286"/>
        <end position="389"/>
    </location>
</feature>
<dbReference type="RefSeq" id="XP_044553927.1">
    <property type="nucleotide sequence ID" value="XM_044689404.1"/>
</dbReference>
<evidence type="ECO:0000313" key="3">
    <source>
        <dbReference type="EMBL" id="KAG2392033.1"/>
    </source>
</evidence>
<dbReference type="Gene3D" id="2.60.40.10">
    <property type="entry name" value="Immunoglobulins"/>
    <property type="match status" value="1"/>
</dbReference>
<dbReference type="Pfam" id="PF16158">
    <property type="entry name" value="N_BRCA1_IG"/>
    <property type="match status" value="1"/>
</dbReference>
<keyword evidence="4" id="KW-1185">Reference proteome</keyword>
<organism evidence="3 4">
    <name type="scientific">Naegleria lovaniensis</name>
    <name type="common">Amoeba</name>
    <dbReference type="NCBI Taxonomy" id="51637"/>
    <lineage>
        <taxon>Eukaryota</taxon>
        <taxon>Discoba</taxon>
        <taxon>Heterolobosea</taxon>
        <taxon>Tetramitia</taxon>
        <taxon>Eutetramitia</taxon>
        <taxon>Vahlkampfiidae</taxon>
        <taxon>Naegleria</taxon>
    </lineage>
</organism>
<sequence>MLVPSSRDLIVLKVYNEETIRRFYFSCGQPASSSITSTRTPLLDALIAKIRHVFGINTVPMSEQNSNSFSLIYKNSIPKTIIPNNHGWDMNGQLLHVNSDEILVQLIKNSLETNSDLRLIIDHNYAAMGYSNNASTPTSSNTTASTKPVIPKPLPTIPVVTNNNSTTAVVDASTKITSNQTTKTTILTPRELTLKIMEKTTNLSEPAREKLFEKCLKFIDDCLNQVDPSENKPLNSYGKETTHFGSTPSSLSNSSALQQDITYPSEEHQPNKYGRKLATFVADLSIPDHTKMKPGEHFKKTWKFKNCGTRALPKNCKLMFLQGKKANFLNAPEFVALKNRENEIQVGQEFQVSVDLQAPSTSGVYSAYFRLADEEGILFGYKVWACVDVVLE</sequence>
<proteinExistence type="predicted"/>
<reference evidence="3 4" key="1">
    <citation type="journal article" date="2018" name="BMC Genomics">
        <title>The genome of Naegleria lovaniensis, the basis for a comparative approach to unravel pathogenicity factors of the human pathogenic amoeba N. fowleri.</title>
        <authorList>
            <person name="Liechti N."/>
            <person name="Schurch N."/>
            <person name="Bruggmann R."/>
            <person name="Wittwer M."/>
        </authorList>
    </citation>
    <scope>NUCLEOTIDE SEQUENCE [LARGE SCALE GENOMIC DNA]</scope>
    <source>
        <strain evidence="3 4">ATCC 30569</strain>
    </source>
</reference>
<evidence type="ECO:0000256" key="1">
    <source>
        <dbReference type="SAM" id="MobiDB-lite"/>
    </source>
</evidence>
<dbReference type="AlphaFoldDB" id="A0AA88KNF4"/>
<dbReference type="InterPro" id="IPR013783">
    <property type="entry name" value="Ig-like_fold"/>
</dbReference>